<feature type="domain" description="G-protein coupled receptors family 1 profile" evidence="13">
    <location>
        <begin position="407"/>
        <end position="653"/>
    </location>
</feature>
<dbReference type="Proteomes" id="UP001488838">
    <property type="component" value="Unassembled WGS sequence"/>
</dbReference>
<feature type="transmembrane region" description="Helical" evidence="12">
    <location>
        <begin position="391"/>
        <end position="415"/>
    </location>
</feature>
<feature type="transmembrane region" description="Helical" evidence="12">
    <location>
        <begin position="638"/>
        <end position="656"/>
    </location>
</feature>
<evidence type="ECO:0000256" key="1">
    <source>
        <dbReference type="ARBA" id="ARBA00004141"/>
    </source>
</evidence>
<proteinExistence type="inferred from homology"/>
<evidence type="ECO:0000256" key="10">
    <source>
        <dbReference type="RuleBase" id="RU000688"/>
    </source>
</evidence>
<evidence type="ECO:0000256" key="7">
    <source>
        <dbReference type="ARBA" id="ARBA00023157"/>
    </source>
</evidence>
<accession>A0AAW0HE81</accession>
<keyword evidence="5 10" id="KW-0297">G-protein coupled receptor</keyword>
<keyword evidence="6 12" id="KW-0472">Membrane</keyword>
<evidence type="ECO:0000256" key="2">
    <source>
        <dbReference type="ARBA" id="ARBA00010663"/>
    </source>
</evidence>
<dbReference type="PRINTS" id="PR00237">
    <property type="entry name" value="GPCRRHODOPSN"/>
</dbReference>
<keyword evidence="7" id="KW-1015">Disulfide bond</keyword>
<dbReference type="CDD" id="cd15226">
    <property type="entry name" value="7tmA_OR4-like"/>
    <property type="match status" value="2"/>
</dbReference>
<keyword evidence="11" id="KW-0175">Coiled coil</keyword>
<evidence type="ECO:0000313" key="14">
    <source>
        <dbReference type="EMBL" id="KAK7800988.1"/>
    </source>
</evidence>
<feature type="transmembrane region" description="Helical" evidence="12">
    <location>
        <begin position="281"/>
        <end position="300"/>
    </location>
</feature>
<feature type="transmembrane region" description="Helical" evidence="12">
    <location>
        <begin position="464"/>
        <end position="486"/>
    </location>
</feature>
<dbReference type="AlphaFoldDB" id="A0AAW0HE81"/>
<dbReference type="Gene3D" id="1.20.1070.10">
    <property type="entry name" value="Rhodopsin 7-helix transmembrane proteins"/>
    <property type="match status" value="2"/>
</dbReference>
<comment type="subcellular location">
    <subcellularLocation>
        <location evidence="1">Membrane</location>
        <topology evidence="1">Multi-pass membrane protein</topology>
    </subcellularLocation>
</comment>
<dbReference type="InterPro" id="IPR050427">
    <property type="entry name" value="Olfactory_Receptors"/>
</dbReference>
<feature type="transmembrane region" description="Helical" evidence="12">
    <location>
        <begin position="32"/>
        <end position="61"/>
    </location>
</feature>
<feature type="transmembrane region" description="Helical" evidence="12">
    <location>
        <begin position="216"/>
        <end position="236"/>
    </location>
</feature>
<evidence type="ECO:0000256" key="6">
    <source>
        <dbReference type="ARBA" id="ARBA00023136"/>
    </source>
</evidence>
<dbReference type="InterPro" id="IPR017452">
    <property type="entry name" value="GPCR_Rhodpsn_7TM"/>
</dbReference>
<feature type="coiled-coil region" evidence="11">
    <location>
        <begin position="305"/>
        <end position="340"/>
    </location>
</feature>
<feature type="transmembrane region" description="Helical" evidence="12">
    <location>
        <begin position="152"/>
        <end position="175"/>
    </location>
</feature>
<dbReference type="SUPFAM" id="SSF81321">
    <property type="entry name" value="Family A G protein-coupled receptor-like"/>
    <property type="match status" value="2"/>
</dbReference>
<dbReference type="PROSITE" id="PS00237">
    <property type="entry name" value="G_PROTEIN_RECEP_F1_1"/>
    <property type="match status" value="2"/>
</dbReference>
<feature type="transmembrane region" description="Helical" evidence="12">
    <location>
        <begin position="603"/>
        <end position="626"/>
    </location>
</feature>
<dbReference type="InterPro" id="IPR000725">
    <property type="entry name" value="Olfact_rcpt"/>
</dbReference>
<dbReference type="GO" id="GO:0005886">
    <property type="term" value="C:plasma membrane"/>
    <property type="evidence" value="ECO:0007669"/>
    <property type="project" value="UniProtKB-ARBA"/>
</dbReference>
<evidence type="ECO:0000256" key="9">
    <source>
        <dbReference type="ARBA" id="ARBA00023224"/>
    </source>
</evidence>
<evidence type="ECO:0000256" key="8">
    <source>
        <dbReference type="ARBA" id="ARBA00023170"/>
    </source>
</evidence>
<feature type="non-terminal residue" evidence="14">
    <location>
        <position position="1"/>
    </location>
</feature>
<feature type="domain" description="G-protein coupled receptors family 1 profile" evidence="13">
    <location>
        <begin position="52"/>
        <end position="298"/>
    </location>
</feature>
<gene>
    <name evidence="14" type="ORF">U0070_010258</name>
</gene>
<keyword evidence="3 10" id="KW-0812">Transmembrane</keyword>
<keyword evidence="8 10" id="KW-0675">Receptor</keyword>
<evidence type="ECO:0000256" key="5">
    <source>
        <dbReference type="ARBA" id="ARBA00023040"/>
    </source>
</evidence>
<name>A0AAW0HE81_MYOGA</name>
<dbReference type="PANTHER" id="PTHR48002">
    <property type="entry name" value="OLFACTORY RECEPTOR"/>
    <property type="match status" value="1"/>
</dbReference>
<comment type="similarity">
    <text evidence="2 10">Belongs to the G-protein coupled receptor 1 family.</text>
</comment>
<dbReference type="PROSITE" id="PS50262">
    <property type="entry name" value="G_PROTEIN_RECEP_F1_2"/>
    <property type="match status" value="2"/>
</dbReference>
<feature type="transmembrane region" description="Helical" evidence="12">
    <location>
        <begin position="109"/>
        <end position="131"/>
    </location>
</feature>
<evidence type="ECO:0000256" key="12">
    <source>
        <dbReference type="SAM" id="Phobius"/>
    </source>
</evidence>
<evidence type="ECO:0000256" key="3">
    <source>
        <dbReference type="ARBA" id="ARBA00022692"/>
    </source>
</evidence>
<dbReference type="Pfam" id="PF13853">
    <property type="entry name" value="7tm_4"/>
    <property type="match status" value="2"/>
</dbReference>
<dbReference type="GO" id="GO:0004984">
    <property type="term" value="F:olfactory receptor activity"/>
    <property type="evidence" value="ECO:0007669"/>
    <property type="project" value="InterPro"/>
</dbReference>
<keyword evidence="15" id="KW-1185">Reference proteome</keyword>
<evidence type="ECO:0000256" key="4">
    <source>
        <dbReference type="ARBA" id="ARBA00022989"/>
    </source>
</evidence>
<feature type="transmembrane region" description="Helical" evidence="12">
    <location>
        <begin position="570"/>
        <end position="591"/>
    </location>
</feature>
<evidence type="ECO:0000313" key="15">
    <source>
        <dbReference type="Proteomes" id="UP001488838"/>
    </source>
</evidence>
<evidence type="ECO:0000259" key="13">
    <source>
        <dbReference type="PROSITE" id="PS50262"/>
    </source>
</evidence>
<dbReference type="PRINTS" id="PR00245">
    <property type="entry name" value="OLFACTORYR"/>
</dbReference>
<keyword evidence="9 10" id="KW-0807">Transducer</keyword>
<evidence type="ECO:0000256" key="11">
    <source>
        <dbReference type="SAM" id="Coils"/>
    </source>
</evidence>
<dbReference type="FunFam" id="1.20.1070.10:FF:000012">
    <property type="entry name" value="Olfactory receptor"/>
    <property type="match status" value="2"/>
</dbReference>
<organism evidence="14 15">
    <name type="scientific">Myodes glareolus</name>
    <name type="common">Bank vole</name>
    <name type="synonym">Clethrionomys glareolus</name>
    <dbReference type="NCBI Taxonomy" id="447135"/>
    <lineage>
        <taxon>Eukaryota</taxon>
        <taxon>Metazoa</taxon>
        <taxon>Chordata</taxon>
        <taxon>Craniata</taxon>
        <taxon>Vertebrata</taxon>
        <taxon>Euteleostomi</taxon>
        <taxon>Mammalia</taxon>
        <taxon>Eutheria</taxon>
        <taxon>Euarchontoglires</taxon>
        <taxon>Glires</taxon>
        <taxon>Rodentia</taxon>
        <taxon>Myomorpha</taxon>
        <taxon>Muroidea</taxon>
        <taxon>Cricetidae</taxon>
        <taxon>Arvicolinae</taxon>
        <taxon>Myodes</taxon>
    </lineage>
</organism>
<dbReference type="EMBL" id="JBBHLL010000525">
    <property type="protein sequence ID" value="KAK7800988.1"/>
    <property type="molecule type" value="Genomic_DNA"/>
</dbReference>
<keyword evidence="4 12" id="KW-1133">Transmembrane helix</keyword>
<dbReference type="InterPro" id="IPR000276">
    <property type="entry name" value="GPCR_Rhodpsn"/>
</dbReference>
<comment type="caution">
    <text evidence="14">The sequence shown here is derived from an EMBL/GenBank/DDBJ whole genome shotgun (WGS) entry which is preliminary data.</text>
</comment>
<feature type="transmembrane region" description="Helical" evidence="12">
    <location>
        <begin position="498"/>
        <end position="520"/>
    </location>
</feature>
<protein>
    <recommendedName>
        <fullName evidence="13">G-protein coupled receptors family 1 profile domain-containing protein</fullName>
    </recommendedName>
</protein>
<feature type="transmembrane region" description="Helical" evidence="12">
    <location>
        <begin position="248"/>
        <end position="269"/>
    </location>
</feature>
<sequence length="687" mass="77953">DFPVSSLLSDPMGQVNASIVPEFVLLGLAQSFGMKVFFCFFLSLFYAGIIIGNLFIVLTVIFDSHLHFPMYILLANLSLIDLGLSSTTVPRTISDLFTGCKVISFHSCMIQMFFIHVMGGVEMVLLIAMAYDRYTAICKPLHYLMIMNHRMCMVLIIAAWAIGMIHAISQFIFVIDLPFCRPYNIGSFYCDFPRVIKLACINTYKLEFVVTANSGFISMCTFFFLIVSYIFILVTVRQHSSTDLSKAFFTLSAHITVVVLFFIPCMFLYVWPFPTKSLDNFFAIVDFVITPVLNPAIYTLRNKDMKLAIRRLSRQEEEEKEVEEKEEEEEESLMSELRVEFAYNNTDFLSIVFSKASADALFWNESTRETNHSVVTEFILIGLSDSQELQIFLFAFFFVFYVGIVLGNLLIVITVTSDSHLHSPMYFLLANLSFVDLSLSSVTAPKMIADFFCKRKVISLKGCLAQIFLLHFFGGSEMVTLIAMGFDRYVAICKPLHYTTIMCGNVCIGIIVAAWGIGFLHSVSQLAFAVNLPFCGPNKVDSFYCDLPRVIKLACADTYRLDIMVIANSGILTVCSFVLLIISYTVILMTIQRRPSDRSSKALSTLTAHITVVLLFFGPCVFIYAWPFPIRSLDKFLAVFYSVVTPLLNPIIYTLRNTEMKTAMRRLRQWNLNFWESLRSSVVMRLG</sequence>
<dbReference type="GO" id="GO:0004930">
    <property type="term" value="F:G protein-coupled receptor activity"/>
    <property type="evidence" value="ECO:0007669"/>
    <property type="project" value="UniProtKB-KW"/>
</dbReference>
<reference evidence="14 15" key="1">
    <citation type="journal article" date="2023" name="bioRxiv">
        <title>Conserved and derived expression patterns and positive selection on dental genes reveal complex evolutionary context of ever-growing rodent molars.</title>
        <authorList>
            <person name="Calamari Z.T."/>
            <person name="Song A."/>
            <person name="Cohen E."/>
            <person name="Akter M."/>
            <person name="Roy R.D."/>
            <person name="Hallikas O."/>
            <person name="Christensen M.M."/>
            <person name="Li P."/>
            <person name="Marangoni P."/>
            <person name="Jernvall J."/>
            <person name="Klein O.D."/>
        </authorList>
    </citation>
    <scope>NUCLEOTIDE SEQUENCE [LARGE SCALE GENOMIC DNA]</scope>
    <source>
        <strain evidence="14">V071</strain>
    </source>
</reference>